<comment type="caution">
    <text evidence="1">The sequence shown here is derived from an EMBL/GenBank/DDBJ whole genome shotgun (WGS) entry which is preliminary data.</text>
</comment>
<keyword evidence="2" id="KW-1185">Reference proteome</keyword>
<organism evidence="1 2">
    <name type="scientific">Hygrophoropsis aurantiaca</name>
    <dbReference type="NCBI Taxonomy" id="72124"/>
    <lineage>
        <taxon>Eukaryota</taxon>
        <taxon>Fungi</taxon>
        <taxon>Dikarya</taxon>
        <taxon>Basidiomycota</taxon>
        <taxon>Agaricomycotina</taxon>
        <taxon>Agaricomycetes</taxon>
        <taxon>Agaricomycetidae</taxon>
        <taxon>Boletales</taxon>
        <taxon>Coniophorineae</taxon>
        <taxon>Hygrophoropsidaceae</taxon>
        <taxon>Hygrophoropsis</taxon>
    </lineage>
</organism>
<evidence type="ECO:0000313" key="1">
    <source>
        <dbReference type="EMBL" id="KAH7903060.1"/>
    </source>
</evidence>
<sequence>MPQPVPTRMTTRSKNANQHPGLIDINPPNLGISEPATRLRRNKAQKLLDDERKAIEDKQAAVDAAEALIAIKQGYSRVAALEEKMKVSQDNQKADAPKPCRPRPRPKNRALPVSDNDDEPQEGLAATEAVDSEVDRATVSEAEEEPVKPANGKLKGKGKKERGPPKPLKTAVRDAISAIKAAHCSKTVDKISHAPRDKSTEADLAAPPVSKKNEISGRVQNWTAGVDPDQVSQPKRVKSSGFQSSTVHSTLVGSSTKTSRSGSSTIAKSTLSSGTSARSKIGPIRLPTLASIPKISSALETTPDPSPIVGNWSVFDTNDDDEDDAMAEELERQAALIRAKKQQRKMGLVHIKVERSDISVNERSEKCKNDETHSQSAADENNDSDTDNLETQNVTSAGHAEDEDVVMLSADEDFELTPPPSTQPPRAADLKRKRISDPVDSSDSEIEIIDAPPKLP</sequence>
<protein>
    <submittedName>
        <fullName evidence="1">Uncharacterized protein</fullName>
    </submittedName>
</protein>
<proteinExistence type="predicted"/>
<dbReference type="EMBL" id="MU269264">
    <property type="protein sequence ID" value="KAH7903060.1"/>
    <property type="molecule type" value="Genomic_DNA"/>
</dbReference>
<name>A0ACB7ZPQ3_9AGAM</name>
<feature type="non-terminal residue" evidence="1">
    <location>
        <position position="456"/>
    </location>
</feature>
<gene>
    <name evidence="1" type="ORF">BJ138DRAFT_1120785</name>
</gene>
<dbReference type="Proteomes" id="UP000790377">
    <property type="component" value="Unassembled WGS sequence"/>
</dbReference>
<accession>A0ACB7ZPQ3</accession>
<evidence type="ECO:0000313" key="2">
    <source>
        <dbReference type="Proteomes" id="UP000790377"/>
    </source>
</evidence>
<reference evidence="1" key="1">
    <citation type="journal article" date="2021" name="New Phytol.">
        <title>Evolutionary innovations through gain and loss of genes in the ectomycorrhizal Boletales.</title>
        <authorList>
            <person name="Wu G."/>
            <person name="Miyauchi S."/>
            <person name="Morin E."/>
            <person name="Kuo A."/>
            <person name="Drula E."/>
            <person name="Varga T."/>
            <person name="Kohler A."/>
            <person name="Feng B."/>
            <person name="Cao Y."/>
            <person name="Lipzen A."/>
            <person name="Daum C."/>
            <person name="Hundley H."/>
            <person name="Pangilinan J."/>
            <person name="Johnson J."/>
            <person name="Barry K."/>
            <person name="LaButti K."/>
            <person name="Ng V."/>
            <person name="Ahrendt S."/>
            <person name="Min B."/>
            <person name="Choi I.G."/>
            <person name="Park H."/>
            <person name="Plett J.M."/>
            <person name="Magnuson J."/>
            <person name="Spatafora J.W."/>
            <person name="Nagy L.G."/>
            <person name="Henrissat B."/>
            <person name="Grigoriev I.V."/>
            <person name="Yang Z.L."/>
            <person name="Xu J."/>
            <person name="Martin F.M."/>
        </authorList>
    </citation>
    <scope>NUCLEOTIDE SEQUENCE</scope>
    <source>
        <strain evidence="1">ATCC 28755</strain>
    </source>
</reference>